<dbReference type="Pfam" id="PF00498">
    <property type="entry name" value="FHA"/>
    <property type="match status" value="1"/>
</dbReference>
<dbReference type="Pfam" id="PF13959">
    <property type="entry name" value="CTE_SPB4"/>
    <property type="match status" value="1"/>
</dbReference>
<dbReference type="PROSITE" id="PS50294">
    <property type="entry name" value="WD_REPEATS_REGION"/>
    <property type="match status" value="1"/>
</dbReference>
<dbReference type="SMART" id="SM00240">
    <property type="entry name" value="FHA"/>
    <property type="match status" value="1"/>
</dbReference>
<dbReference type="GO" id="GO:0003724">
    <property type="term" value="F:RNA helicase activity"/>
    <property type="evidence" value="ECO:0007669"/>
    <property type="project" value="UniProtKB-EC"/>
</dbReference>
<dbReference type="SUPFAM" id="SSF52540">
    <property type="entry name" value="P-loop containing nucleoside triphosphate hydrolases"/>
    <property type="match status" value="1"/>
</dbReference>
<dbReference type="PANTHER" id="PTHR24031">
    <property type="entry name" value="RNA HELICASE"/>
    <property type="match status" value="1"/>
</dbReference>
<dbReference type="InterPro" id="IPR006942">
    <property type="entry name" value="TH1"/>
</dbReference>
<dbReference type="GO" id="GO:0005730">
    <property type="term" value="C:nucleolus"/>
    <property type="evidence" value="ECO:0007669"/>
    <property type="project" value="InterPro"/>
</dbReference>
<dbReference type="PROSITE" id="PS00678">
    <property type="entry name" value="WD_REPEATS_1"/>
    <property type="match status" value="1"/>
</dbReference>
<evidence type="ECO:0000256" key="8">
    <source>
        <dbReference type="ARBA" id="ARBA00045437"/>
    </source>
</evidence>
<dbReference type="InterPro" id="IPR000629">
    <property type="entry name" value="RNA-helicase_DEAD-box_CS"/>
</dbReference>
<dbReference type="SMART" id="SM00490">
    <property type="entry name" value="HELICc"/>
    <property type="match status" value="1"/>
</dbReference>
<evidence type="ECO:0000256" key="2">
    <source>
        <dbReference type="ARBA" id="ARBA00022737"/>
    </source>
</evidence>
<dbReference type="InterPro" id="IPR025313">
    <property type="entry name" value="SPB4-like_CTE"/>
</dbReference>
<accession>A0A8R1Y9M7</accession>
<dbReference type="PROSITE" id="PS51192">
    <property type="entry name" value="HELICASE_ATP_BIND_1"/>
    <property type="match status" value="1"/>
</dbReference>
<comment type="domain">
    <text evidence="9">The Q motif is unique to and characteristic of the DEAD box family of RNA helicases and controls ATP binding and hydrolysis.</text>
</comment>
<comment type="catalytic activity">
    <reaction evidence="9">
        <text>ATP + H2O = ADP + phosphate + H(+)</text>
        <dbReference type="Rhea" id="RHEA:13065"/>
        <dbReference type="ChEBI" id="CHEBI:15377"/>
        <dbReference type="ChEBI" id="CHEBI:15378"/>
        <dbReference type="ChEBI" id="CHEBI:30616"/>
        <dbReference type="ChEBI" id="CHEBI:43474"/>
        <dbReference type="ChEBI" id="CHEBI:456216"/>
        <dbReference type="EC" id="3.6.4.13"/>
    </reaction>
</comment>
<feature type="compositionally biased region" description="Basic and acidic residues" evidence="10">
    <location>
        <begin position="14"/>
        <end position="23"/>
    </location>
</feature>
<dbReference type="Gene3D" id="2.60.200.20">
    <property type="match status" value="1"/>
</dbReference>
<dbReference type="GO" id="GO:0003723">
    <property type="term" value="F:RNA binding"/>
    <property type="evidence" value="ECO:0007669"/>
    <property type="project" value="UniProtKB-UniRule"/>
</dbReference>
<evidence type="ECO:0000256" key="4">
    <source>
        <dbReference type="ARBA" id="ARBA00022801"/>
    </source>
</evidence>
<dbReference type="Pfam" id="PF09384">
    <property type="entry name" value="UTP15_C"/>
    <property type="match status" value="1"/>
</dbReference>
<proteinExistence type="inferred from homology"/>
<evidence type="ECO:0000256" key="10">
    <source>
        <dbReference type="SAM" id="MobiDB-lite"/>
    </source>
</evidence>
<dbReference type="PROSITE" id="PS51194">
    <property type="entry name" value="HELICASE_CTER"/>
    <property type="match status" value="1"/>
</dbReference>
<evidence type="ECO:0000256" key="5">
    <source>
        <dbReference type="ARBA" id="ARBA00022806"/>
    </source>
</evidence>
<comment type="similarity">
    <text evidence="9">Belongs to the DEAD box helicase family.</text>
</comment>
<dbReference type="InterPro" id="IPR014001">
    <property type="entry name" value="Helicase_ATP-bd"/>
</dbReference>
<dbReference type="EC" id="3.6.4.13" evidence="9"/>
<comment type="function">
    <text evidence="8">Ribosome biogenesis factor. Involved in nucleolar processing of pre-18S ribosomal RNA. Required for optimal pre-ribosomal RNA transcription by RNA polymerase I. Part of the small subunit (SSU) processome, first precursor of the small eukaryotic ribosomal subunit. During the assembly of the SSU processome in the nucleolus, many ribosome biogenesis factors, an RNA chaperone and ribosomal proteins associate with the nascent pre-rRNA and work in concert to generate RNA folding, modifications, rearrangements and cleavage as well as targeted degradation of pre-ribosomal RNA by the RNA exosome.</text>
</comment>
<dbReference type="GO" id="GO:0006364">
    <property type="term" value="P:rRNA processing"/>
    <property type="evidence" value="ECO:0000318"/>
    <property type="project" value="GO_Central"/>
</dbReference>
<feature type="region of interest" description="Disordered" evidence="10">
    <location>
        <begin position="1340"/>
        <end position="1404"/>
    </location>
</feature>
<dbReference type="Gene3D" id="3.40.50.300">
    <property type="entry name" value="P-loop containing nucleotide triphosphate hydrolases"/>
    <property type="match status" value="2"/>
</dbReference>
<dbReference type="Gene3D" id="6.10.250.1290">
    <property type="match status" value="1"/>
</dbReference>
<dbReference type="SUPFAM" id="SSF50978">
    <property type="entry name" value="WD40 repeat-like"/>
    <property type="match status" value="1"/>
</dbReference>
<feature type="region of interest" description="Disordered" evidence="10">
    <location>
        <begin position="1"/>
        <end position="33"/>
    </location>
</feature>
<keyword evidence="4 9" id="KW-0378">Hydrolase</keyword>
<dbReference type="CDD" id="cd22674">
    <property type="entry name" value="FHA_PPP1R8"/>
    <property type="match status" value="1"/>
</dbReference>
<dbReference type="SUPFAM" id="SSF49879">
    <property type="entry name" value="SMAD/FHA domain"/>
    <property type="match status" value="1"/>
</dbReference>
<evidence type="ECO:0000256" key="3">
    <source>
        <dbReference type="ARBA" id="ARBA00022741"/>
    </source>
</evidence>
<dbReference type="InterPro" id="IPR027417">
    <property type="entry name" value="P-loop_NTPase"/>
</dbReference>
<accession>A0A2A6BKI3</accession>
<evidence type="ECO:0000256" key="7">
    <source>
        <dbReference type="ARBA" id="ARBA00022884"/>
    </source>
</evidence>
<dbReference type="SMART" id="SM00487">
    <property type="entry name" value="DEXDc"/>
    <property type="match status" value="1"/>
</dbReference>
<dbReference type="CDD" id="cd18787">
    <property type="entry name" value="SF2_C_DEAD"/>
    <property type="match status" value="1"/>
</dbReference>
<dbReference type="InterPro" id="IPR011545">
    <property type="entry name" value="DEAD/DEAH_box_helicase_dom"/>
</dbReference>
<keyword evidence="12" id="KW-1185">Reference proteome</keyword>
<protein>
    <recommendedName>
        <fullName evidence="9">ATP-dependent RNA helicase</fullName>
        <ecNumber evidence="9">3.6.4.13</ecNumber>
    </recommendedName>
</protein>
<dbReference type="SMART" id="SM00320">
    <property type="entry name" value="WD40"/>
    <property type="match status" value="6"/>
</dbReference>
<dbReference type="Pfam" id="PF00271">
    <property type="entry name" value="Helicase_C"/>
    <property type="match status" value="1"/>
</dbReference>
<evidence type="ECO:0000256" key="9">
    <source>
        <dbReference type="RuleBase" id="RU365068"/>
    </source>
</evidence>
<keyword evidence="1" id="KW-0853">WD repeat</keyword>
<reference evidence="11" key="2">
    <citation type="submission" date="2022-06" db="UniProtKB">
        <authorList>
            <consortium name="EnsemblMetazoa"/>
        </authorList>
    </citation>
    <scope>IDENTIFICATION</scope>
    <source>
        <strain evidence="11">PS312</strain>
    </source>
</reference>
<comment type="function">
    <text evidence="9">RNA helicase.</text>
</comment>
<dbReference type="PROSITE" id="PS50082">
    <property type="entry name" value="WD_REPEATS_2"/>
    <property type="match status" value="1"/>
</dbReference>
<keyword evidence="6 9" id="KW-0067">ATP-binding</keyword>
<dbReference type="InterPro" id="IPR018983">
    <property type="entry name" value="U3_snoRNA-assocProt_15_C"/>
</dbReference>
<gene>
    <name evidence="11" type="primary">WBGene00098085</name>
</gene>
<evidence type="ECO:0000256" key="6">
    <source>
        <dbReference type="ARBA" id="ARBA00022840"/>
    </source>
</evidence>
<dbReference type="InterPro" id="IPR019775">
    <property type="entry name" value="WD40_repeat_CS"/>
</dbReference>
<evidence type="ECO:0000313" key="12">
    <source>
        <dbReference type="Proteomes" id="UP000005239"/>
    </source>
</evidence>
<dbReference type="FunFam" id="2.60.200.20:FF:000019">
    <property type="entry name" value="Nuclear inhibitor of protein phosphatase"/>
    <property type="match status" value="1"/>
</dbReference>
<dbReference type="InterPro" id="IPR001650">
    <property type="entry name" value="Helicase_C-like"/>
</dbReference>
<feature type="compositionally biased region" description="Acidic residues" evidence="10">
    <location>
        <begin position="729"/>
        <end position="739"/>
    </location>
</feature>
<feature type="region of interest" description="Disordered" evidence="10">
    <location>
        <begin position="634"/>
        <end position="778"/>
    </location>
</feature>
<dbReference type="GO" id="GO:0005634">
    <property type="term" value="C:nucleus"/>
    <property type="evidence" value="ECO:0000318"/>
    <property type="project" value="GO_Central"/>
</dbReference>
<feature type="compositionally biased region" description="Basic residues" evidence="10">
    <location>
        <begin position="1389"/>
        <end position="1398"/>
    </location>
</feature>
<reference evidence="12" key="1">
    <citation type="journal article" date="2008" name="Nat. Genet.">
        <title>The Pristionchus pacificus genome provides a unique perspective on nematode lifestyle and parasitism.</title>
        <authorList>
            <person name="Dieterich C."/>
            <person name="Clifton S.W."/>
            <person name="Schuster L.N."/>
            <person name="Chinwalla A."/>
            <person name="Delehaunty K."/>
            <person name="Dinkelacker I."/>
            <person name="Fulton L."/>
            <person name="Fulton R."/>
            <person name="Godfrey J."/>
            <person name="Minx P."/>
            <person name="Mitreva M."/>
            <person name="Roeseler W."/>
            <person name="Tian H."/>
            <person name="Witte H."/>
            <person name="Yang S.P."/>
            <person name="Wilson R.K."/>
            <person name="Sommer R.J."/>
        </authorList>
    </citation>
    <scope>NUCLEOTIDE SEQUENCE [LARGE SCALE GENOMIC DNA]</scope>
    <source>
        <strain evidence="12">PS312</strain>
    </source>
</reference>
<dbReference type="InterPro" id="IPR001680">
    <property type="entry name" value="WD40_rpt"/>
</dbReference>
<dbReference type="InterPro" id="IPR008984">
    <property type="entry name" value="SMAD_FHA_dom_sf"/>
</dbReference>
<dbReference type="PROSITE" id="PS50006">
    <property type="entry name" value="FHA_DOMAIN"/>
    <property type="match status" value="1"/>
</dbReference>
<dbReference type="InterPro" id="IPR014014">
    <property type="entry name" value="RNA_helicase_DEAD_Q_motif"/>
</dbReference>
<dbReference type="GO" id="GO:0043186">
    <property type="term" value="C:P granule"/>
    <property type="evidence" value="ECO:0007669"/>
    <property type="project" value="UniProtKB-ARBA"/>
</dbReference>
<dbReference type="GO" id="GO:0045892">
    <property type="term" value="P:negative regulation of DNA-templated transcription"/>
    <property type="evidence" value="ECO:0007669"/>
    <property type="project" value="InterPro"/>
</dbReference>
<organism evidence="11 12">
    <name type="scientific">Pristionchus pacificus</name>
    <name type="common">Parasitic nematode worm</name>
    <dbReference type="NCBI Taxonomy" id="54126"/>
    <lineage>
        <taxon>Eukaryota</taxon>
        <taxon>Metazoa</taxon>
        <taxon>Ecdysozoa</taxon>
        <taxon>Nematoda</taxon>
        <taxon>Chromadorea</taxon>
        <taxon>Rhabditida</taxon>
        <taxon>Rhabditina</taxon>
        <taxon>Diplogasteromorpha</taxon>
        <taxon>Diplogasteroidea</taxon>
        <taxon>Neodiplogasteridae</taxon>
        <taxon>Pristionchus</taxon>
    </lineage>
</organism>
<dbReference type="PROSITE" id="PS00039">
    <property type="entry name" value="DEAD_ATP_HELICASE"/>
    <property type="match status" value="1"/>
</dbReference>
<dbReference type="EnsemblMetazoa" id="PPA08531.1">
    <property type="protein sequence ID" value="PPA08531.1"/>
    <property type="gene ID" value="WBGene00098085"/>
</dbReference>
<dbReference type="SMART" id="SM01178">
    <property type="entry name" value="DUF4217"/>
    <property type="match status" value="1"/>
</dbReference>
<name>A0A2A6BKI3_PRIPA</name>
<dbReference type="Pfam" id="PF04858">
    <property type="entry name" value="TH1"/>
    <property type="match status" value="1"/>
</dbReference>
<dbReference type="CDD" id="cd17941">
    <property type="entry name" value="DEADc_DDX10"/>
    <property type="match status" value="1"/>
</dbReference>
<evidence type="ECO:0000256" key="1">
    <source>
        <dbReference type="ARBA" id="ARBA00022574"/>
    </source>
</evidence>
<evidence type="ECO:0000313" key="11">
    <source>
        <dbReference type="EnsemblMetazoa" id="PPA08531.1"/>
    </source>
</evidence>
<feature type="compositionally biased region" description="Acidic residues" evidence="10">
    <location>
        <begin position="709"/>
        <end position="721"/>
    </location>
</feature>
<dbReference type="GO" id="GO:0005524">
    <property type="term" value="F:ATP binding"/>
    <property type="evidence" value="ECO:0007669"/>
    <property type="project" value="UniProtKB-UniRule"/>
</dbReference>
<dbReference type="Pfam" id="PF00270">
    <property type="entry name" value="DEAD"/>
    <property type="match status" value="1"/>
</dbReference>
<dbReference type="InterPro" id="IPR015943">
    <property type="entry name" value="WD40/YVTN_repeat-like_dom_sf"/>
</dbReference>
<feature type="compositionally biased region" description="Basic and acidic residues" evidence="10">
    <location>
        <begin position="1378"/>
        <end position="1388"/>
    </location>
</feature>
<dbReference type="Gene3D" id="2.130.10.10">
    <property type="entry name" value="YVTN repeat-like/Quinoprotein amine dehydrogenase"/>
    <property type="match status" value="2"/>
</dbReference>
<keyword evidence="3 9" id="KW-0547">Nucleotide-binding</keyword>
<keyword evidence="2" id="KW-0677">Repeat</keyword>
<feature type="compositionally biased region" description="Basic and acidic residues" evidence="10">
    <location>
        <begin position="1342"/>
        <end position="1363"/>
    </location>
</feature>
<sequence length="2281" mass="254286">QTMPKPTRPKGPRRTQDEGEKRNRALLQGRANKKAAHLKSKGTIATVEQVVAKYKDLSGTDFTSCESFRDFPLSDQTIKGLGEAEFTCPTEIQRDSLAFSLTGVDLVAAAKTGSGKTLALVIPLLECLWRQRWSKGDGLGALVISPTRELARQTFDIINEVGKHHGFSCCLLIGQGNDVNFEKRRLHVMNIIVCTPGRLLQHLDENEMFQCDNMQMLVMDEADRILDMGFTKQINAIVESLPRERQTLLFSATQTNNVKQLARVCTKDPVMVSVHEKSAHATPEELKQCYLVCKEEEKVNLLWSFIQHHKHKKTLVFVSSCGQARFLTEAFCHLRPGTSLMGLWGTMKQNKRIEVCDVFERRQKACLIATDVASRGLDFTGVDWVVQMDAPATIDDYIHRVGRTARMNKSGSALLFLSERQVPTMKKMLTERKIPIQETKHDPTRMTDIKLKMQGVLAAFPELNQFAQKYVVSYLRSVYLMSNKNIFDVDSIDAKALAESLGLAAIKRIRFLQKRKEGKKLIVSAKKVYEGHEFGEESDDGEEKDEDEGLFTVKKKDVFNVAEEVKKEQATRAAAEEKAKSARVITKIKEAKSQLKKGIPLNQKISFDEDGAKKEGGIGEGRAKGLDLEKAIEGMAEQDKTDKKEMRERQKAARKEKKMKEKEKEEKKRKRKMGEDDEMDVRIGGDSDEEGSVDISWLPDPDKKREESSDGEEEEGQEQGEEGGREWESGGDSEDEEAMEREFGGRRGGRAVCGSSSEDDEPVPPPAKKRATNKKKREDAESAALALLAAKFNMAAPYQPALKVSSTENELRRSEEVLYWTRLKQVAVFSEPSQVTSVAMSCKNPHTIATTAGVRLSIFNSVLCEQTAYMTRFKKAVLGVTFRGDGTLIAIGGDEGKLRIFDQFTGNTPRAPLRSWRVSGCSVHAVRFGPIGGRSVYSLADDGLLKQWDLSTTVATPVITIKAHTDAARVLVPSATNEHMVLTGGYDHTVKVWDVRTPSDDGPSLSFDASGPVEAAIFLPREQLVAVSAGPTVRLYDITTGGRCLQSLTAHHKAITSMCLVRGGEQMLTASIDKRMNVVRTADLTLVHSTSLASPIIGIAASPDDGKVAVGMGNLMALLRREEAPKDAISSVVGTASTNKTYAPKGQLRTANIEKRGEQELMAIEPTVKVANEFKLSHEDTLLKRYRHAALITRIFNNKAVKAESMPDMAVGWLSVIVSRKAMGRALAGQQPSILINVTKFVSRHLFKFHYFETLSGVAESLFEVCMASPVPQLSSALVRLKDAIARELSVQKELAQTIGALEMLTTPVNMGEDDDENDLDELFGEPVFSVIPLSMIEENEKEEKDEVKEEKAVENGEVKEVEKEEEEKMEVDEDEQENKKSVEEPKSAKKKKDRKRSRMADDTGAVEKAKFPVPGWAVRAPDGAHVDVLKNNLLLQKVMIDDKAAYYMGRNPKMVDIGVEHASCSRVHALLMYHGALKRFALVDLGSSHGTFVGNTKIQPLTVVFVEVGTQFHLGASTRRYVIRDKSDIVGREDEEEEEKKLPVDQQLESLTEYNTAMNRRIPQLPISVEEARRKKRRRPNVVFVEEEDIINPEDVDPSIGRFRNLVTTAVISTNPAKRSATGNGDAPRARKLIRAERNMLPLDAMSSSLGGKSLNAAPDLDLYEKEAFSSSVISHVAHREEESGLSKKKKYVKEAWPGRKPDGGNTVAEESTVAEMAMLSRMRGEDFILDPCVLSALEEYLEAGGDTVDVIEALADGYCGKAQICNTLTNWMRDLGQKEEAVECLESSVQTQILRHFDDEKADALFQEDATSADWLKGFIQHDRWRKVIYELVERAPSSLFLTFAMKMIADAGHAHEIGGKNTATQQIDVFSRVLTSELELVLEVLIRGEKATEDELKEAMSSLATMIMQNEQSFIYATTILEKIGRDSDDKACTVAVSIVEGVRECMRGGAREQETVTLRTAMKMVADTEVPSHVRSSILTMIVKRRITPGDLYNLYQQYLQPDPPPVALIRERILLRLLMDAVFAKDQCQLERESESMKQQAVYLMAYAATVYEKMKNGKKMHCNLALESARSSLERAATCLEGTLEEVHREIPELLHLTKHPIVAAGCLWFYRSVLLCEGTRLGEIPSFVHVLFDHCGERHKHLHSTCLDILDEIYDKVAHEDDQAEVIMARQKVVIDRLVYLFTCGSAVRVLQKMSRKFEEGSIDASLIRYFVLEVLDVIGPPYSLPLVRLLIPLTTNVSIIDENQRAKISSVGIFLEDAQPVLDAGEDDEEDDD</sequence>
<feature type="compositionally biased region" description="Acidic residues" evidence="10">
    <location>
        <begin position="1364"/>
        <end position="1377"/>
    </location>
</feature>
<dbReference type="Proteomes" id="UP000005239">
    <property type="component" value="Unassembled WGS sequence"/>
</dbReference>
<dbReference type="GO" id="GO:0016787">
    <property type="term" value="F:hydrolase activity"/>
    <property type="evidence" value="ECO:0007669"/>
    <property type="project" value="UniProtKB-KW"/>
</dbReference>
<feature type="compositionally biased region" description="Basic and acidic residues" evidence="10">
    <location>
        <begin position="634"/>
        <end position="666"/>
    </location>
</feature>
<dbReference type="InterPro" id="IPR000253">
    <property type="entry name" value="FHA_dom"/>
</dbReference>
<dbReference type="PROSITE" id="PS51195">
    <property type="entry name" value="Q_MOTIF"/>
    <property type="match status" value="1"/>
</dbReference>
<keyword evidence="5 9" id="KW-0347">Helicase</keyword>
<dbReference type="InterPro" id="IPR036322">
    <property type="entry name" value="WD40_repeat_dom_sf"/>
</dbReference>
<keyword evidence="7 9" id="KW-0694">RNA-binding</keyword>
<dbReference type="Pfam" id="PF00400">
    <property type="entry name" value="WD40"/>
    <property type="match status" value="2"/>
</dbReference>